<dbReference type="PANTHER" id="PTHR48153:SF2">
    <property type="entry name" value="UFM1-SPECIFIC PROTEASE 2"/>
    <property type="match status" value="1"/>
</dbReference>
<dbReference type="AlphaFoldDB" id="A0A9D4UEF1"/>
<keyword evidence="5" id="KW-0788">Thiol protease</keyword>
<comment type="similarity">
    <text evidence="1">Belongs to the peptidase C78 family.</text>
</comment>
<dbReference type="OrthoDB" id="417506at2759"/>
<keyword evidence="3" id="KW-0833">Ubl conjugation pathway</keyword>
<keyword evidence="4" id="KW-0378">Hydrolase</keyword>
<evidence type="ECO:0000256" key="2">
    <source>
        <dbReference type="ARBA" id="ARBA00022670"/>
    </source>
</evidence>
<dbReference type="SUPFAM" id="SSF54001">
    <property type="entry name" value="Cysteine proteinases"/>
    <property type="match status" value="1"/>
</dbReference>
<proteinExistence type="inferred from homology"/>
<dbReference type="GO" id="GO:0071567">
    <property type="term" value="F:deUFMylase activity"/>
    <property type="evidence" value="ECO:0007669"/>
    <property type="project" value="TreeGrafter"/>
</dbReference>
<keyword evidence="9" id="KW-1185">Reference proteome</keyword>
<name>A0A9D4UEF1_ADICA</name>
<organism evidence="8 9">
    <name type="scientific">Adiantum capillus-veneris</name>
    <name type="common">Maidenhair fern</name>
    <dbReference type="NCBI Taxonomy" id="13818"/>
    <lineage>
        <taxon>Eukaryota</taxon>
        <taxon>Viridiplantae</taxon>
        <taxon>Streptophyta</taxon>
        <taxon>Embryophyta</taxon>
        <taxon>Tracheophyta</taxon>
        <taxon>Polypodiopsida</taxon>
        <taxon>Polypodiidae</taxon>
        <taxon>Polypodiales</taxon>
        <taxon>Pteridineae</taxon>
        <taxon>Pteridaceae</taxon>
        <taxon>Vittarioideae</taxon>
        <taxon>Adiantum</taxon>
    </lineage>
</organism>
<gene>
    <name evidence="8" type="ORF">GOP47_0019078</name>
</gene>
<accession>A0A9D4UEF1</accession>
<dbReference type="Pfam" id="PF07910">
    <property type="entry name" value="Peptidase_C78"/>
    <property type="match status" value="1"/>
</dbReference>
<evidence type="ECO:0000256" key="4">
    <source>
        <dbReference type="ARBA" id="ARBA00022801"/>
    </source>
</evidence>
<evidence type="ECO:0000313" key="9">
    <source>
        <dbReference type="Proteomes" id="UP000886520"/>
    </source>
</evidence>
<evidence type="ECO:0000313" key="8">
    <source>
        <dbReference type="EMBL" id="KAI5066454.1"/>
    </source>
</evidence>
<evidence type="ECO:0000256" key="3">
    <source>
        <dbReference type="ARBA" id="ARBA00022786"/>
    </source>
</evidence>
<sequence>MAESIRLLCDRYTLESKKEGVQWLVGSHLLPRTVISILNCLHFKDGDPDIRAESADIRTLLPKGLEIVGAVLNEEGGLETARRAAEIALKLSKVFNNPSMSSSGLIVACLSTVQTQILQFYHGTRQSLSPVDATFYNENPSAHLWESMCLLHCKLLLTVPLYATSFASPADYGSQLSAAISRLVKGFKSEELYCLVEGSATMSRKLVPVNWKDSVTCSESKLRGLQEDLRCLDCCSGDTSVSLYGLQMPMPVHIIPVVHQSGREGKHAAPCAEYLPVSGQAVLRILNLSLTSICVAHRQLLISEAITSLVVPALTDQLLAMQDILMQEFSEHPKLCSYTFCPPGFIHPISCIYNVSYGESEFSTVERRRLLHKRLNLPLDRPLLRVANALSFSPVEVVPEGPKQGRLRLINVHINMPTGSGVVGGRTSIVQGSYEYYHYLQDNFNDNGWGCAYRSLQTIVSWFKLQHYTATDVPTHEKIQETLVRIGDKEPSFKGSQNWIGAIELSFVLDELLGASSKILNVRSGAELPEKCRELALHFETQGTPVMIGGGVLAYTLLGVDYNDTTGDCAFLILDPHYTGGEDLKTIWAGGWCGWKKPVNSKGEEFFLRSKFYNLLLPQRPNTI</sequence>
<feature type="domain" description="UFSP2 second" evidence="7">
    <location>
        <begin position="304"/>
        <end position="393"/>
    </location>
</feature>
<dbReference type="InterPro" id="IPR012462">
    <property type="entry name" value="UFSP1/2_DUB_cat"/>
</dbReference>
<evidence type="ECO:0000259" key="7">
    <source>
        <dbReference type="Pfam" id="PF20908"/>
    </source>
</evidence>
<dbReference type="Gene3D" id="3.90.70.130">
    <property type="match status" value="1"/>
</dbReference>
<evidence type="ECO:0000256" key="5">
    <source>
        <dbReference type="ARBA" id="ARBA00022807"/>
    </source>
</evidence>
<keyword evidence="2" id="KW-0645">Protease</keyword>
<reference evidence="8" key="1">
    <citation type="submission" date="2021-01" db="EMBL/GenBank/DDBJ databases">
        <title>Adiantum capillus-veneris genome.</title>
        <authorList>
            <person name="Fang Y."/>
            <person name="Liao Q."/>
        </authorList>
    </citation>
    <scope>NUCLEOTIDE SEQUENCE</scope>
    <source>
        <strain evidence="8">H3</strain>
        <tissue evidence="8">Leaf</tissue>
    </source>
</reference>
<feature type="domain" description="UFSP1/2/DUB catalytic" evidence="6">
    <location>
        <begin position="426"/>
        <end position="616"/>
    </location>
</feature>
<evidence type="ECO:0008006" key="10">
    <source>
        <dbReference type="Google" id="ProtNLM"/>
    </source>
</evidence>
<dbReference type="InterPro" id="IPR038765">
    <property type="entry name" value="Papain-like_cys_pep_sf"/>
</dbReference>
<dbReference type="GO" id="GO:0006508">
    <property type="term" value="P:proteolysis"/>
    <property type="evidence" value="ECO:0007669"/>
    <property type="project" value="UniProtKB-KW"/>
</dbReference>
<evidence type="ECO:0000256" key="1">
    <source>
        <dbReference type="ARBA" id="ARBA00008552"/>
    </source>
</evidence>
<dbReference type="Pfam" id="PF20908">
    <property type="entry name" value="UfSP2_N"/>
    <property type="match status" value="1"/>
</dbReference>
<dbReference type="Proteomes" id="UP000886520">
    <property type="component" value="Chromosome 18"/>
</dbReference>
<dbReference type="InterPro" id="IPR049387">
    <property type="entry name" value="UFSP2-like_2nd"/>
</dbReference>
<protein>
    <recommendedName>
        <fullName evidence="10">Ufm1-specific protease</fullName>
    </recommendedName>
</protein>
<dbReference type="EMBL" id="JABFUD020000018">
    <property type="protein sequence ID" value="KAI5066454.1"/>
    <property type="molecule type" value="Genomic_DNA"/>
</dbReference>
<dbReference type="PANTHER" id="PTHR48153">
    <property type="entry name" value="UFM1-SPECIFIC PROTEASE 2"/>
    <property type="match status" value="1"/>
</dbReference>
<comment type="caution">
    <text evidence="8">The sequence shown here is derived from an EMBL/GenBank/DDBJ whole genome shotgun (WGS) entry which is preliminary data.</text>
</comment>
<evidence type="ECO:0000259" key="6">
    <source>
        <dbReference type="Pfam" id="PF07910"/>
    </source>
</evidence>